<organism evidence="1 2">
    <name type="scientific">Achromobacter veterisilvae</name>
    <dbReference type="NCBI Taxonomy" id="2069367"/>
    <lineage>
        <taxon>Bacteria</taxon>
        <taxon>Pseudomonadati</taxon>
        <taxon>Pseudomonadota</taxon>
        <taxon>Betaproteobacteria</taxon>
        <taxon>Burkholderiales</taxon>
        <taxon>Alcaligenaceae</taxon>
        <taxon>Achromobacter</taxon>
    </lineage>
</organism>
<dbReference type="AlphaFoldDB" id="A0A446C8W0"/>
<protein>
    <submittedName>
        <fullName evidence="1">Uncharacterized protein</fullName>
    </submittedName>
</protein>
<dbReference type="RefSeq" id="WP_165360095.1">
    <property type="nucleotide sequence ID" value="NZ_UFQC01000004.1"/>
</dbReference>
<accession>A0A446C8W0</accession>
<dbReference type="EMBL" id="UFQC01000004">
    <property type="protein sequence ID" value="SSW64358.1"/>
    <property type="molecule type" value="Genomic_DNA"/>
</dbReference>
<reference evidence="1 2" key="1">
    <citation type="submission" date="2018-07" db="EMBL/GenBank/DDBJ databases">
        <authorList>
            <person name="Peeters C."/>
        </authorList>
    </citation>
    <scope>NUCLEOTIDE SEQUENCE [LARGE SCALE GENOMIC DNA]</scope>
    <source>
        <strain evidence="1 2">LMG 30378</strain>
    </source>
</reference>
<gene>
    <name evidence="1" type="ORF">AVE30378_01060</name>
</gene>
<dbReference type="Proteomes" id="UP000289465">
    <property type="component" value="Unassembled WGS sequence"/>
</dbReference>
<name>A0A446C8W0_9BURK</name>
<evidence type="ECO:0000313" key="1">
    <source>
        <dbReference type="EMBL" id="SSW64358.1"/>
    </source>
</evidence>
<sequence>MQFTTDDKLRAVAAFLTTLRDTAGCTPDEIKCLLDPRMIDGILAATDKAQK</sequence>
<proteinExistence type="predicted"/>
<evidence type="ECO:0000313" key="2">
    <source>
        <dbReference type="Proteomes" id="UP000289465"/>
    </source>
</evidence>